<feature type="region of interest" description="Disordered" evidence="1">
    <location>
        <begin position="815"/>
        <end position="853"/>
    </location>
</feature>
<organism evidence="2 3">
    <name type="scientific">Polarella glacialis</name>
    <name type="common">Dinoflagellate</name>
    <dbReference type="NCBI Taxonomy" id="89957"/>
    <lineage>
        <taxon>Eukaryota</taxon>
        <taxon>Sar</taxon>
        <taxon>Alveolata</taxon>
        <taxon>Dinophyceae</taxon>
        <taxon>Suessiales</taxon>
        <taxon>Suessiaceae</taxon>
        <taxon>Polarella</taxon>
    </lineage>
</organism>
<evidence type="ECO:0000313" key="2">
    <source>
        <dbReference type="EMBL" id="CAE8688995.1"/>
    </source>
</evidence>
<evidence type="ECO:0000313" key="3">
    <source>
        <dbReference type="Proteomes" id="UP000626109"/>
    </source>
</evidence>
<reference evidence="2" key="1">
    <citation type="submission" date="2021-02" db="EMBL/GenBank/DDBJ databases">
        <authorList>
            <person name="Dougan E. K."/>
            <person name="Rhodes N."/>
            <person name="Thang M."/>
            <person name="Chan C."/>
        </authorList>
    </citation>
    <scope>NUCLEOTIDE SEQUENCE</scope>
</reference>
<comment type="caution">
    <text evidence="2">The sequence shown here is derived from an EMBL/GenBank/DDBJ whole genome shotgun (WGS) entry which is preliminary data.</text>
</comment>
<name>A0A813K078_POLGL</name>
<feature type="compositionally biased region" description="Polar residues" evidence="1">
    <location>
        <begin position="830"/>
        <end position="839"/>
    </location>
</feature>
<sequence length="1274" mass="137682">MGTETQFIVIEDKTGYEAAAFWIPSYADLLWHFSMASLFCTMPSDDYSYYNMSAPECGQDQNASAQDPGDVPEQVVAPGAADPAELHVPSYAATASGSSSYAATARALTCRSRRAFRRQRAPPKCTDRSLAQKLPFVPTGPQFGFTMLACRNDDMSTPSPHEAADCESKRIAAPAVPCFDDVIAEHVAIMQQPSDQPPHNQRAAFGPAVSTPAVTSHCAICYAAASFSCDEDHFCSECAGDTGLWIRHGKSVSIVCGNCDNTGVGDTGQPCPCPLGKQTDWWGEGAGLTEEAVAEQRHAVDASQCQMCEKSFAASSLRWWVDQIYVCEGCFVSEGGVDLSNLDDYEADSDGELACDHCGWYPTLDYPRGAFDERLVKERRGAFDERLVKVLLKWQLEALKTAALPEPRRRLFRCSLLFPDRQATNRRPPSAEAEVRFVSAISPQSSSPSSGRGAVAARLFALPAMPSLPSGASLVDEDAEVPCGRAGRSFSADVGLLRMRFHCLAAGEDCVEIACPGASGSFASYGPEAHSAMALRMSSVLVVHRSGDGTAIPLLKAKPSAGRPLSIDIAMASTERAKAAETEGAEMLISIDLCNANFFFTPMPLRELISFVKSTPPRDPGLPALIASVMPEVGEEPPVWRIKVAMGTMVLAWVDELSGVRFAESKMDESFVLLDLCTATVRFKGSFRNFTIRDCSSPSAPMILDVQVGSEYDFEVNAQTFVPGSASFGGYHTRVKLSFASVHLQYMGQKFTRCWGWIFSSFLPALMAGRRRSGEEVQVAITDGSARRTTSRSSDGDEDDGTASFVSILDDEECMEAASGPPDTPPQIPSGHSSQNTPGAASSSAATPDAKKPAEEGFALPLFVELPEGSAATEASWGAAKKAWEEARRAAQGDGPVPTLPMLTKLEVSFERPLITVPLETSGQRAEPAVQLRARRIVARNGPCIRQRERNLVDAIALSFEEVELLERETAQGEAEEVAPEVAELRPRILGLVDCSVHIDLNLKVCVPALPLHVMWQIQGPRMDLSSRLLGLVRAVFSRNIAGVDPDVPSVGPSAAQIASPDRFPVWLMLTLRLADVRLRLLNTTGLEAFAELAAEQLTVVVRKHAAPRAVINFNLTAATLQSLQSGSFWPAPAADVSTLLAARHPNKEPLKVSGFYSSDSAVGQALELVVSRPCRVVLRFQELLRCWRWLIPAQPWFPPPAVVVVAAENAPQQYCQNFRVLAALRDAHILLVQDHPSKPVLLLQSGCSYQLRSSPSGASQWVLSTEGAEVFNC</sequence>
<accession>A0A813K078</accession>
<dbReference type="EMBL" id="CAJNNW010026997">
    <property type="protein sequence ID" value="CAE8688995.1"/>
    <property type="molecule type" value="Genomic_DNA"/>
</dbReference>
<feature type="non-terminal residue" evidence="2">
    <location>
        <position position="1274"/>
    </location>
</feature>
<gene>
    <name evidence="2" type="ORF">PGLA2088_LOCUS26253</name>
</gene>
<dbReference type="AlphaFoldDB" id="A0A813K078"/>
<proteinExistence type="predicted"/>
<dbReference type="Proteomes" id="UP000626109">
    <property type="component" value="Unassembled WGS sequence"/>
</dbReference>
<feature type="region of interest" description="Disordered" evidence="1">
    <location>
        <begin position="778"/>
        <end position="803"/>
    </location>
</feature>
<protein>
    <submittedName>
        <fullName evidence="2">Uncharacterized protein</fullName>
    </submittedName>
</protein>
<evidence type="ECO:0000256" key="1">
    <source>
        <dbReference type="SAM" id="MobiDB-lite"/>
    </source>
</evidence>